<name>A0A3N2QL62_9RHOB</name>
<protein>
    <recommendedName>
        <fullName evidence="6">Very short patch repair endonuclease</fullName>
        <ecNumber evidence="6">3.1.-.-</ecNumber>
    </recommendedName>
</protein>
<dbReference type="RefSeq" id="WP_123644059.1">
    <property type="nucleotide sequence ID" value="NZ_ML119093.1"/>
</dbReference>
<dbReference type="InterPro" id="IPR011335">
    <property type="entry name" value="Restrct_endonuc-II-like"/>
</dbReference>
<dbReference type="NCBIfam" id="TIGR00632">
    <property type="entry name" value="vsr"/>
    <property type="match status" value="1"/>
</dbReference>
<dbReference type="Proteomes" id="UP000268016">
    <property type="component" value="Unassembled WGS sequence"/>
</dbReference>
<dbReference type="GO" id="GO:0016787">
    <property type="term" value="F:hydrolase activity"/>
    <property type="evidence" value="ECO:0007669"/>
    <property type="project" value="UniProtKB-KW"/>
</dbReference>
<dbReference type="SUPFAM" id="SSF52980">
    <property type="entry name" value="Restriction endonuclease-like"/>
    <property type="match status" value="1"/>
</dbReference>
<reference evidence="7 8" key="1">
    <citation type="submission" date="2018-10" db="EMBL/GenBank/DDBJ databases">
        <title>Histidinibacterium lentulum gen. nov., sp. nov., a marine bacterium from the culture broth of Picochlorum sp. 122.</title>
        <authorList>
            <person name="Wang G."/>
        </authorList>
    </citation>
    <scope>NUCLEOTIDE SEQUENCE [LARGE SCALE GENOMIC DNA]</scope>
    <source>
        <strain evidence="7 8">B17</strain>
    </source>
</reference>
<dbReference type="EC" id="3.1.-.-" evidence="6"/>
<accession>A0A3N2QL62</accession>
<dbReference type="PIRSF" id="PIRSF018267">
    <property type="entry name" value="VSR_endonuc"/>
    <property type="match status" value="1"/>
</dbReference>
<dbReference type="AlphaFoldDB" id="A0A3N2QL62"/>
<dbReference type="GO" id="GO:0006298">
    <property type="term" value="P:mismatch repair"/>
    <property type="evidence" value="ECO:0007669"/>
    <property type="project" value="UniProtKB-UniRule"/>
</dbReference>
<evidence type="ECO:0000256" key="6">
    <source>
        <dbReference type="PIRNR" id="PIRNR018267"/>
    </source>
</evidence>
<gene>
    <name evidence="7" type="primary">vsr</name>
    <name evidence="7" type="ORF">EAT49_19850</name>
</gene>
<keyword evidence="1 6" id="KW-0540">Nuclease</keyword>
<comment type="similarity">
    <text evidence="6">Belongs to the vsr family.</text>
</comment>
<keyword evidence="3 6" id="KW-0227">DNA damage</keyword>
<keyword evidence="8" id="KW-1185">Reference proteome</keyword>
<evidence type="ECO:0000256" key="1">
    <source>
        <dbReference type="ARBA" id="ARBA00022722"/>
    </source>
</evidence>
<dbReference type="InterPro" id="IPR004603">
    <property type="entry name" value="DNA_mismatch_endonuc_vsr"/>
</dbReference>
<keyword evidence="5 6" id="KW-0234">DNA repair</keyword>
<evidence type="ECO:0000313" key="7">
    <source>
        <dbReference type="EMBL" id="ROT95924.1"/>
    </source>
</evidence>
<evidence type="ECO:0000313" key="8">
    <source>
        <dbReference type="Proteomes" id="UP000268016"/>
    </source>
</evidence>
<comment type="function">
    <text evidence="6">May nick specific sequences that contain T:G mispairs resulting from m5C-deamination.</text>
</comment>
<evidence type="ECO:0000256" key="2">
    <source>
        <dbReference type="ARBA" id="ARBA00022759"/>
    </source>
</evidence>
<dbReference type="GO" id="GO:0004519">
    <property type="term" value="F:endonuclease activity"/>
    <property type="evidence" value="ECO:0007669"/>
    <property type="project" value="UniProtKB-KW"/>
</dbReference>
<comment type="caution">
    <text evidence="7">The sequence shown here is derived from an EMBL/GenBank/DDBJ whole genome shotgun (WGS) entry which is preliminary data.</text>
</comment>
<evidence type="ECO:0000256" key="4">
    <source>
        <dbReference type="ARBA" id="ARBA00022801"/>
    </source>
</evidence>
<dbReference type="OrthoDB" id="9801520at2"/>
<dbReference type="EMBL" id="RDRB01000014">
    <property type="protein sequence ID" value="ROT95924.1"/>
    <property type="molecule type" value="Genomic_DNA"/>
</dbReference>
<evidence type="ECO:0000256" key="5">
    <source>
        <dbReference type="ARBA" id="ARBA00023204"/>
    </source>
</evidence>
<keyword evidence="2 6" id="KW-0255">Endonuclease</keyword>
<organism evidence="7 8">
    <name type="scientific">Histidinibacterium lentulum</name>
    <dbReference type="NCBI Taxonomy" id="2480588"/>
    <lineage>
        <taxon>Bacteria</taxon>
        <taxon>Pseudomonadati</taxon>
        <taxon>Pseudomonadota</taxon>
        <taxon>Alphaproteobacteria</taxon>
        <taxon>Rhodobacterales</taxon>
        <taxon>Paracoccaceae</taxon>
        <taxon>Histidinibacterium</taxon>
    </lineage>
</organism>
<sequence>MTDIVDQQTRSRMMSGIRGKNTKPELALRRALHAHGFRFRLHSGKVHGRPDLVLPKHRAVVFVHGCFWHRHEGCRYTTTPATRPEFWQAKFDANVARDSAVRTKLFEDGWRVATVWECALRKPEKVSATTDRLAAWLLAGTVGVEIGESDILQSGIVATDWECGC</sequence>
<dbReference type="Pfam" id="PF03852">
    <property type="entry name" value="Vsr"/>
    <property type="match status" value="1"/>
</dbReference>
<dbReference type="Gene3D" id="3.40.960.10">
    <property type="entry name" value="VSR Endonuclease"/>
    <property type="match status" value="1"/>
</dbReference>
<dbReference type="CDD" id="cd00221">
    <property type="entry name" value="Vsr"/>
    <property type="match status" value="1"/>
</dbReference>
<keyword evidence="4 6" id="KW-0378">Hydrolase</keyword>
<evidence type="ECO:0000256" key="3">
    <source>
        <dbReference type="ARBA" id="ARBA00022763"/>
    </source>
</evidence>
<proteinExistence type="inferred from homology"/>